<dbReference type="AlphaFoldDB" id="A0A839IT20"/>
<dbReference type="RefSeq" id="WP_182809407.1">
    <property type="nucleotide sequence ID" value="NZ_JACJFM010000017.1"/>
</dbReference>
<dbReference type="EMBL" id="JACJFM010000017">
    <property type="protein sequence ID" value="MBB1487629.1"/>
    <property type="molecule type" value="Genomic_DNA"/>
</dbReference>
<name>A0A839IT20_9GAMM</name>
<evidence type="ECO:0000313" key="1">
    <source>
        <dbReference type="EMBL" id="MBB1487629.1"/>
    </source>
</evidence>
<sequence>MNQSNNVSDIKSGEKKEAVDPLDMYQLSQAFECFNQRCAFMLVALDNIAFGSEPSIHRNDAAYGAGYYISDLMDEMQLIQRMVDKDLKTGD</sequence>
<protein>
    <submittedName>
        <fullName evidence="1">Uncharacterized protein</fullName>
    </submittedName>
</protein>
<comment type="caution">
    <text evidence="1">The sequence shown here is derived from an EMBL/GenBank/DDBJ whole genome shotgun (WGS) entry which is preliminary data.</text>
</comment>
<gene>
    <name evidence="1" type="ORF">H4O21_13515</name>
</gene>
<proteinExistence type="predicted"/>
<organism evidence="1 2">
    <name type="scientific">Oceanospirillum sediminis</name>
    <dbReference type="NCBI Taxonomy" id="2760088"/>
    <lineage>
        <taxon>Bacteria</taxon>
        <taxon>Pseudomonadati</taxon>
        <taxon>Pseudomonadota</taxon>
        <taxon>Gammaproteobacteria</taxon>
        <taxon>Oceanospirillales</taxon>
        <taxon>Oceanospirillaceae</taxon>
        <taxon>Oceanospirillum</taxon>
    </lineage>
</organism>
<reference evidence="1 2" key="1">
    <citation type="submission" date="2020-08" db="EMBL/GenBank/DDBJ databases">
        <title>Oceanospirillum sp. nov. isolated from marine sediment.</title>
        <authorList>
            <person name="Ji X."/>
        </authorList>
    </citation>
    <scope>NUCLEOTIDE SEQUENCE [LARGE SCALE GENOMIC DNA]</scope>
    <source>
        <strain evidence="1 2">D5</strain>
    </source>
</reference>
<evidence type="ECO:0000313" key="2">
    <source>
        <dbReference type="Proteomes" id="UP000565262"/>
    </source>
</evidence>
<dbReference type="Proteomes" id="UP000565262">
    <property type="component" value="Unassembled WGS sequence"/>
</dbReference>
<keyword evidence="2" id="KW-1185">Reference proteome</keyword>
<accession>A0A839IT20</accession>